<comment type="similarity">
    <text evidence="7">Belongs to the binding-protein-dependent transport system permease family.</text>
</comment>
<dbReference type="Proteomes" id="UP001209318">
    <property type="component" value="Unassembled WGS sequence"/>
</dbReference>
<dbReference type="PANTHER" id="PTHR43386:SF1">
    <property type="entry name" value="D,D-DIPEPTIDE TRANSPORT SYSTEM PERMEASE PROTEIN DDPC-RELATED"/>
    <property type="match status" value="1"/>
</dbReference>
<keyword evidence="4 7" id="KW-0812">Transmembrane</keyword>
<evidence type="ECO:0000313" key="10">
    <source>
        <dbReference type="Proteomes" id="UP001209318"/>
    </source>
</evidence>
<feature type="transmembrane region" description="Helical" evidence="7">
    <location>
        <begin position="39"/>
        <end position="58"/>
    </location>
</feature>
<dbReference type="InterPro" id="IPR025966">
    <property type="entry name" value="OppC_N"/>
</dbReference>
<feature type="domain" description="ABC transmembrane type-1" evidence="8">
    <location>
        <begin position="96"/>
        <end position="288"/>
    </location>
</feature>
<protein>
    <submittedName>
        <fullName evidence="9">ABC transporter permease</fullName>
    </submittedName>
</protein>
<feature type="transmembrane region" description="Helical" evidence="7">
    <location>
        <begin position="161"/>
        <end position="179"/>
    </location>
</feature>
<keyword evidence="3" id="KW-1003">Cell membrane</keyword>
<organism evidence="9 10">
    <name type="scientific">Perspicuibacillus lycopersici</name>
    <dbReference type="NCBI Taxonomy" id="1325689"/>
    <lineage>
        <taxon>Bacteria</taxon>
        <taxon>Bacillati</taxon>
        <taxon>Bacillota</taxon>
        <taxon>Bacilli</taxon>
        <taxon>Bacillales</taxon>
        <taxon>Bacillaceae</taxon>
        <taxon>Perspicuibacillus</taxon>
    </lineage>
</organism>
<keyword evidence="2 7" id="KW-0813">Transport</keyword>
<feature type="transmembrane region" description="Helical" evidence="7">
    <location>
        <begin position="100"/>
        <end position="123"/>
    </location>
</feature>
<accession>A0AAE3ITQ6</accession>
<sequence length="315" mass="34052">MQTNISPASQPSMEAPKGGNFRKIFRIFLPFFSNAKSTVGFIIFCIFVVIAIFAPIIAPYDPSAAIHVPNLSPTADHWFGTTNTGQDIYSQFIYSARSTMVVGFGAGILSTIIGLIFGVVGGYRGGLTDAILGFITNIFLVMPGLALMIVIQAYLTASSPYLTGLIIALTGWAWGARVFRAQTMTLANRDFILAAKMSGMSSFRIMVTQICPNMMSIIAGNIMFATLGAILAEAGLAFLGFEDINSISWGTMLYWASNNAALIRGAWWWFIPPGLGIGLVGLSLVLMNFAVDQITNPRLKVQKRRKNHGSKAARA</sequence>
<dbReference type="SUPFAM" id="SSF161098">
    <property type="entry name" value="MetI-like"/>
    <property type="match status" value="1"/>
</dbReference>
<evidence type="ECO:0000313" key="9">
    <source>
        <dbReference type="EMBL" id="MCU9612599.1"/>
    </source>
</evidence>
<evidence type="ECO:0000256" key="3">
    <source>
        <dbReference type="ARBA" id="ARBA00022475"/>
    </source>
</evidence>
<dbReference type="Pfam" id="PF12911">
    <property type="entry name" value="OppC_N"/>
    <property type="match status" value="1"/>
</dbReference>
<keyword evidence="6 7" id="KW-0472">Membrane</keyword>
<dbReference type="InterPro" id="IPR035906">
    <property type="entry name" value="MetI-like_sf"/>
</dbReference>
<dbReference type="InterPro" id="IPR050366">
    <property type="entry name" value="BP-dependent_transpt_permease"/>
</dbReference>
<evidence type="ECO:0000256" key="2">
    <source>
        <dbReference type="ARBA" id="ARBA00022448"/>
    </source>
</evidence>
<evidence type="ECO:0000259" key="8">
    <source>
        <dbReference type="PROSITE" id="PS50928"/>
    </source>
</evidence>
<dbReference type="PROSITE" id="PS50928">
    <property type="entry name" value="ABC_TM1"/>
    <property type="match status" value="1"/>
</dbReference>
<comment type="subcellular location">
    <subcellularLocation>
        <location evidence="1 7">Cell membrane</location>
        <topology evidence="1 7">Multi-pass membrane protein</topology>
    </subcellularLocation>
</comment>
<comment type="caution">
    <text evidence="9">The sequence shown here is derived from an EMBL/GenBank/DDBJ whole genome shotgun (WGS) entry which is preliminary data.</text>
</comment>
<evidence type="ECO:0000256" key="1">
    <source>
        <dbReference type="ARBA" id="ARBA00004651"/>
    </source>
</evidence>
<dbReference type="GO" id="GO:0055085">
    <property type="term" value="P:transmembrane transport"/>
    <property type="evidence" value="ECO:0007669"/>
    <property type="project" value="InterPro"/>
</dbReference>
<evidence type="ECO:0000256" key="6">
    <source>
        <dbReference type="ARBA" id="ARBA00023136"/>
    </source>
</evidence>
<dbReference type="InterPro" id="IPR000515">
    <property type="entry name" value="MetI-like"/>
</dbReference>
<dbReference type="PANTHER" id="PTHR43386">
    <property type="entry name" value="OLIGOPEPTIDE TRANSPORT SYSTEM PERMEASE PROTEIN APPC"/>
    <property type="match status" value="1"/>
</dbReference>
<keyword evidence="10" id="KW-1185">Reference proteome</keyword>
<dbReference type="Pfam" id="PF00528">
    <property type="entry name" value="BPD_transp_1"/>
    <property type="match status" value="1"/>
</dbReference>
<keyword evidence="5 7" id="KW-1133">Transmembrane helix</keyword>
<gene>
    <name evidence="9" type="ORF">OEV98_03350</name>
</gene>
<dbReference type="GO" id="GO:0005886">
    <property type="term" value="C:plasma membrane"/>
    <property type="evidence" value="ECO:0007669"/>
    <property type="project" value="UniProtKB-SubCell"/>
</dbReference>
<feature type="transmembrane region" description="Helical" evidence="7">
    <location>
        <begin position="277"/>
        <end position="295"/>
    </location>
</feature>
<name>A0AAE3ITQ6_9BACI</name>
<dbReference type="EMBL" id="JAOUSF010000001">
    <property type="protein sequence ID" value="MCU9612599.1"/>
    <property type="molecule type" value="Genomic_DNA"/>
</dbReference>
<dbReference type="AlphaFoldDB" id="A0AAE3ITQ6"/>
<feature type="transmembrane region" description="Helical" evidence="7">
    <location>
        <begin position="222"/>
        <end position="241"/>
    </location>
</feature>
<evidence type="ECO:0000256" key="5">
    <source>
        <dbReference type="ARBA" id="ARBA00022989"/>
    </source>
</evidence>
<feature type="transmembrane region" description="Helical" evidence="7">
    <location>
        <begin position="130"/>
        <end position="155"/>
    </location>
</feature>
<dbReference type="Gene3D" id="1.10.3720.10">
    <property type="entry name" value="MetI-like"/>
    <property type="match status" value="1"/>
</dbReference>
<proteinExistence type="inferred from homology"/>
<reference evidence="9" key="1">
    <citation type="submission" date="2022-10" db="EMBL/GenBank/DDBJ databases">
        <title>Description of Fervidibacillus gen. nov. in the family Fervidibacillaceae fam. nov. with two species, Fervidibacillus albus sp. nov., and Fervidibacillus halotolerans sp. nov., isolated from tidal flat sediments.</title>
        <authorList>
            <person name="Kwon K.K."/>
            <person name="Yang S.-H."/>
        </authorList>
    </citation>
    <scope>NUCLEOTIDE SEQUENCE</scope>
    <source>
        <strain evidence="9">JCM 19140</strain>
    </source>
</reference>
<evidence type="ECO:0000256" key="4">
    <source>
        <dbReference type="ARBA" id="ARBA00022692"/>
    </source>
</evidence>
<dbReference type="CDD" id="cd06261">
    <property type="entry name" value="TM_PBP2"/>
    <property type="match status" value="1"/>
</dbReference>
<dbReference type="RefSeq" id="WP_263071783.1">
    <property type="nucleotide sequence ID" value="NZ_JAOUSF010000001.1"/>
</dbReference>
<evidence type="ECO:0000256" key="7">
    <source>
        <dbReference type="RuleBase" id="RU363032"/>
    </source>
</evidence>